<dbReference type="Gene3D" id="2.60.40.10">
    <property type="entry name" value="Immunoglobulins"/>
    <property type="match status" value="1"/>
</dbReference>
<evidence type="ECO:0000313" key="3">
    <source>
        <dbReference type="Proteomes" id="UP000538472"/>
    </source>
</evidence>
<organism evidence="2 3">
    <name type="scientific">Nyctibius bracteatus</name>
    <name type="common">Rufous potoo</name>
    <dbReference type="NCBI Taxonomy" id="48426"/>
    <lineage>
        <taxon>Eukaryota</taxon>
        <taxon>Metazoa</taxon>
        <taxon>Chordata</taxon>
        <taxon>Craniata</taxon>
        <taxon>Vertebrata</taxon>
        <taxon>Euteleostomi</taxon>
        <taxon>Archelosauria</taxon>
        <taxon>Archosauria</taxon>
        <taxon>Dinosauria</taxon>
        <taxon>Saurischia</taxon>
        <taxon>Theropoda</taxon>
        <taxon>Coelurosauria</taxon>
        <taxon>Aves</taxon>
        <taxon>Neognathae</taxon>
        <taxon>Neoaves</taxon>
        <taxon>Strisores</taxon>
        <taxon>Caprimulgiformes</taxon>
        <taxon>Nyctibiidae</taxon>
        <taxon>Nyctibius</taxon>
    </lineage>
</organism>
<feature type="domain" description="Ig-like" evidence="1">
    <location>
        <begin position="2"/>
        <end position="53"/>
    </location>
</feature>
<reference evidence="2 3" key="1">
    <citation type="submission" date="2019-09" db="EMBL/GenBank/DDBJ databases">
        <title>Bird 10,000 Genomes (B10K) Project - Family phase.</title>
        <authorList>
            <person name="Zhang G."/>
        </authorList>
    </citation>
    <scope>NUCLEOTIDE SEQUENCE [LARGE SCALE GENOMIC DNA]</scope>
    <source>
        <strain evidence="2">B10K-CU-031-10</strain>
        <tissue evidence="2">Muscle</tissue>
    </source>
</reference>
<proteinExistence type="predicted"/>
<evidence type="ECO:0000313" key="2">
    <source>
        <dbReference type="EMBL" id="NXF42428.1"/>
    </source>
</evidence>
<name>A0A7K8TKD0_9AVES</name>
<dbReference type="InterPro" id="IPR007110">
    <property type="entry name" value="Ig-like_dom"/>
</dbReference>
<accession>A0A7K8TKD0</accession>
<dbReference type="SUPFAM" id="SSF48726">
    <property type="entry name" value="Immunoglobulin"/>
    <property type="match status" value="1"/>
</dbReference>
<dbReference type="PROSITE" id="PS50835">
    <property type="entry name" value="IG_LIKE"/>
    <property type="match status" value="1"/>
</dbReference>
<dbReference type="Proteomes" id="UP000538472">
    <property type="component" value="Unassembled WGS sequence"/>
</dbReference>
<dbReference type="EMBL" id="VWZB01012093">
    <property type="protein sequence ID" value="NXF42428.1"/>
    <property type="molecule type" value="Genomic_DNA"/>
</dbReference>
<dbReference type="InterPro" id="IPR013783">
    <property type="entry name" value="Ig-like_fold"/>
</dbReference>
<gene>
    <name evidence="2" type="primary">Ngca</name>
    <name evidence="2" type="ORF">NYCBRA_R15753</name>
</gene>
<feature type="non-terminal residue" evidence="2">
    <location>
        <position position="1"/>
    </location>
</feature>
<protein>
    <submittedName>
        <fullName evidence="2">NGCA protein</fullName>
    </submittedName>
</protein>
<sequence>ATRIESPPQSTMAKKGETVTFRCGATFDPTLLPRGIEWLRDGQPLREMVASDR</sequence>
<comment type="caution">
    <text evidence="2">The sequence shown here is derived from an EMBL/GenBank/DDBJ whole genome shotgun (WGS) entry which is preliminary data.</text>
</comment>
<keyword evidence="3" id="KW-1185">Reference proteome</keyword>
<feature type="non-terminal residue" evidence="2">
    <location>
        <position position="53"/>
    </location>
</feature>
<dbReference type="AlphaFoldDB" id="A0A7K8TKD0"/>
<evidence type="ECO:0000259" key="1">
    <source>
        <dbReference type="PROSITE" id="PS50835"/>
    </source>
</evidence>
<dbReference type="InterPro" id="IPR036179">
    <property type="entry name" value="Ig-like_dom_sf"/>
</dbReference>